<protein>
    <recommendedName>
        <fullName evidence="2">DUF2797 domain-containing protein</fullName>
    </recommendedName>
</protein>
<proteinExistence type="predicted"/>
<accession>A0A0F9B3I3</accession>
<comment type="caution">
    <text evidence="1">The sequence shown here is derived from an EMBL/GenBank/DDBJ whole genome shotgun (WGS) entry which is preliminary data.</text>
</comment>
<sequence>MKQGVLLKMQVELGEKVKYTLNLGTDSIEMNALLGTSIAFNFHDIIHCVRCGRVTKKSFAQGYCYPCFSTAPETSECIIRPELCLAHEGVSRDMKWSEGHCLQDHIVYLALSSGLKVGVTRSTQVPTRWIDQGAWKAIPLARTPNRHLAGKIEVTLKAHMSDRTNWRNMLTNKIARDIELVEEKQKAVELLQGDLQQYVIQDNIVTEINYPVLQFPEKVNSLGFDKTKFIEGVLNGIKGQYLIFENGSVLNVRKHGGYLVSMEY</sequence>
<evidence type="ECO:0008006" key="2">
    <source>
        <dbReference type="Google" id="ProtNLM"/>
    </source>
</evidence>
<dbReference type="EMBL" id="LAZR01051422">
    <property type="protein sequence ID" value="KKK85189.1"/>
    <property type="molecule type" value="Genomic_DNA"/>
</dbReference>
<dbReference type="InterPro" id="IPR021246">
    <property type="entry name" value="DUF2797"/>
</dbReference>
<gene>
    <name evidence="1" type="ORF">LCGC14_2775780</name>
</gene>
<evidence type="ECO:0000313" key="1">
    <source>
        <dbReference type="EMBL" id="KKK85189.1"/>
    </source>
</evidence>
<name>A0A0F9B3I3_9ZZZZ</name>
<dbReference type="AlphaFoldDB" id="A0A0F9B3I3"/>
<reference evidence="1" key="1">
    <citation type="journal article" date="2015" name="Nature">
        <title>Complex archaea that bridge the gap between prokaryotes and eukaryotes.</title>
        <authorList>
            <person name="Spang A."/>
            <person name="Saw J.H."/>
            <person name="Jorgensen S.L."/>
            <person name="Zaremba-Niedzwiedzka K."/>
            <person name="Martijn J."/>
            <person name="Lind A.E."/>
            <person name="van Eijk R."/>
            <person name="Schleper C."/>
            <person name="Guy L."/>
            <person name="Ettema T.J."/>
        </authorList>
    </citation>
    <scope>NUCLEOTIDE SEQUENCE</scope>
</reference>
<organism evidence="1">
    <name type="scientific">marine sediment metagenome</name>
    <dbReference type="NCBI Taxonomy" id="412755"/>
    <lineage>
        <taxon>unclassified sequences</taxon>
        <taxon>metagenomes</taxon>
        <taxon>ecological metagenomes</taxon>
    </lineage>
</organism>
<dbReference type="Pfam" id="PF10977">
    <property type="entry name" value="DUF2797"/>
    <property type="match status" value="1"/>
</dbReference>